<keyword evidence="4" id="KW-1185">Reference proteome</keyword>
<dbReference type="SMART" id="SM00306">
    <property type="entry name" value="HintN"/>
    <property type="match status" value="1"/>
</dbReference>
<evidence type="ECO:0000259" key="2">
    <source>
        <dbReference type="SMART" id="SM00306"/>
    </source>
</evidence>
<dbReference type="CDD" id="cd00081">
    <property type="entry name" value="Hint"/>
    <property type="match status" value="1"/>
</dbReference>
<accession>A0A518GNQ8</accession>
<feature type="region of interest" description="Disordered" evidence="1">
    <location>
        <begin position="300"/>
        <end position="373"/>
    </location>
</feature>
<organism evidence="3 4">
    <name type="scientific">Planctopirus ephydatiae</name>
    <dbReference type="NCBI Taxonomy" id="2528019"/>
    <lineage>
        <taxon>Bacteria</taxon>
        <taxon>Pseudomonadati</taxon>
        <taxon>Planctomycetota</taxon>
        <taxon>Planctomycetia</taxon>
        <taxon>Planctomycetales</taxon>
        <taxon>Planctomycetaceae</taxon>
        <taxon>Planctopirus</taxon>
    </lineage>
</organism>
<name>A0A518GNQ8_9PLAN</name>
<feature type="domain" description="Hint" evidence="2">
    <location>
        <begin position="655"/>
        <end position="759"/>
    </location>
</feature>
<feature type="compositionally biased region" description="Low complexity" evidence="1">
    <location>
        <begin position="300"/>
        <end position="313"/>
    </location>
</feature>
<proteinExistence type="predicted"/>
<feature type="compositionally biased region" description="Basic and acidic residues" evidence="1">
    <location>
        <begin position="364"/>
        <end position="373"/>
    </location>
</feature>
<dbReference type="EMBL" id="CP036299">
    <property type="protein sequence ID" value="QDV30216.1"/>
    <property type="molecule type" value="Genomic_DNA"/>
</dbReference>
<dbReference type="InterPro" id="IPR036844">
    <property type="entry name" value="Hint_dom_sf"/>
</dbReference>
<reference evidence="3 4" key="1">
    <citation type="submission" date="2019-02" db="EMBL/GenBank/DDBJ databases">
        <title>Deep-cultivation of Planctomycetes and their phenomic and genomic characterization uncovers novel biology.</title>
        <authorList>
            <person name="Wiegand S."/>
            <person name="Jogler M."/>
            <person name="Boedeker C."/>
            <person name="Pinto D."/>
            <person name="Vollmers J."/>
            <person name="Rivas-Marin E."/>
            <person name="Kohn T."/>
            <person name="Peeters S.H."/>
            <person name="Heuer A."/>
            <person name="Rast P."/>
            <person name="Oberbeckmann S."/>
            <person name="Bunk B."/>
            <person name="Jeske O."/>
            <person name="Meyerdierks A."/>
            <person name="Storesund J.E."/>
            <person name="Kallscheuer N."/>
            <person name="Luecker S."/>
            <person name="Lage O.M."/>
            <person name="Pohl T."/>
            <person name="Merkel B.J."/>
            <person name="Hornburger P."/>
            <person name="Mueller R.-W."/>
            <person name="Bruemmer F."/>
            <person name="Labrenz M."/>
            <person name="Spormann A.M."/>
            <person name="Op den Camp H."/>
            <person name="Overmann J."/>
            <person name="Amann R."/>
            <person name="Jetten M.S.M."/>
            <person name="Mascher T."/>
            <person name="Medema M.H."/>
            <person name="Devos D.P."/>
            <person name="Kaster A.-K."/>
            <person name="Ovreas L."/>
            <person name="Rohde M."/>
            <person name="Galperin M.Y."/>
            <person name="Jogler C."/>
        </authorList>
    </citation>
    <scope>NUCLEOTIDE SEQUENCE [LARGE SCALE GENOMIC DNA]</scope>
    <source>
        <strain evidence="3 4">Spb1</strain>
    </source>
</reference>
<evidence type="ECO:0000313" key="4">
    <source>
        <dbReference type="Proteomes" id="UP000315349"/>
    </source>
</evidence>
<dbReference type="SUPFAM" id="SSF51294">
    <property type="entry name" value="Hedgehog/intein (Hint) domain"/>
    <property type="match status" value="1"/>
</dbReference>
<gene>
    <name evidence="3" type="ORF">Spb1_21440</name>
</gene>
<dbReference type="InterPro" id="IPR003587">
    <property type="entry name" value="Hint_dom_N"/>
</dbReference>
<dbReference type="Proteomes" id="UP000315349">
    <property type="component" value="Chromosome"/>
</dbReference>
<dbReference type="Pfam" id="PF07591">
    <property type="entry name" value="PT-HINT"/>
    <property type="match status" value="1"/>
</dbReference>
<protein>
    <recommendedName>
        <fullName evidence="2">Hint domain-containing protein</fullName>
    </recommendedName>
</protein>
<dbReference type="Gene3D" id="2.170.16.10">
    <property type="entry name" value="Hedgehog/Intein (Hint) domain"/>
    <property type="match status" value="1"/>
</dbReference>
<dbReference type="KEGG" id="peh:Spb1_21440"/>
<evidence type="ECO:0000256" key="1">
    <source>
        <dbReference type="SAM" id="MobiDB-lite"/>
    </source>
</evidence>
<sequence length="1023" mass="112501">MGTILPMASIVDSETSQADDLHTDMTFDLASSGFGLDYEITQNQGQSHTKAGSLTDEVVIGGRSRSQDSTTNLWVNLAGYGNWTETSSSGWSETVSDYEFSRRIDKSYWYGRQSYQVSPVSYGRTSNWTSSGSSDRYGPADPYAGGSYQNAIFNPETGMVDYTYADASSPGSDPTGDHGYSEYEGVFESGTAHDLAEWNVTFSNPMSLINQALAPYNYYNLPFIPQAFTNAMGGYEPSYLGDWHLSSEGWASDTQYYKYYENDRTGDWRIDYWDHKPAENETPQRSEYGGPSYDSIQQEAYAAQQQAQSQANQTPPDEAPAAKSADQNYAEEQGSGGEYSSSVPEDAAPPGDEAKQAQNGAESRAAERIEKVDPEQGTAISDFLNAPLAIPGITQPDGVNQGPQAPTPPSSTVPGQPSAQDQAIKALQRLAALQQQFMLGAVEGFVIDGFVGSVQSLKDLLFSAVSTAGSYAWWQLERRYDAISSFDLGKIGWTFIADPSGMGDAALAATKKVKEYQDKLMPYVAEIQSFDKETWWKLYEGKFEELEGQVSSVVLLAAREAHRVVNAVYDSLIGKMSPERAANIAGRLFGMILYEVVEGIVVGAVTAGVGAAVGKSAKIMGMIKRINNFPGLDNPLLKRVVDDFVTTLAKLANTKVCFVAGTMVHTLEGLKPIEQVVKGDLVLTRSEFAGPDDRSVVYRPVVGTIVTQPVELVHLEVTADDGRTETISTTPVHPFFVVEHRGFVHAGKLNAGDTLSLPEGRSAVVASVRRETSDPGTSFTTYNIEIEEMHTYFVGKMGVWVHNESNLECVKATAHFLNLQKAGKLSPAELREAIIDWFREKVAKGELSVESAFKHIDDTLEEVGLPKAGGPIDLTPKGIAPRFQSGSPGSPEHKANRWEEYKEKGGKWDYNRWEQTYELNMARATKAHEALNRYHSQIGWGKREVTIPVEGVNRRLDIADVATRRGIEYKTGYQSATQDNLWEVERDKALVNKGWDIEWVFEGQASQQLLEALDRAGIRYSFR</sequence>
<evidence type="ECO:0000313" key="3">
    <source>
        <dbReference type="EMBL" id="QDV30216.1"/>
    </source>
</evidence>
<dbReference type="AlphaFoldDB" id="A0A518GNQ8"/>
<feature type="region of interest" description="Disordered" evidence="1">
    <location>
        <begin position="390"/>
        <end position="420"/>
    </location>
</feature>